<proteinExistence type="predicted"/>
<keyword evidence="4" id="KW-1185">Reference proteome</keyword>
<dbReference type="EnsemblPlants" id="KEH43394">
    <property type="protein sequence ID" value="KEH43394"/>
    <property type="gene ID" value="MTR_1g091053"/>
</dbReference>
<dbReference type="HOGENOM" id="CLU_1211350_0_0_1"/>
<protein>
    <recommendedName>
        <fullName evidence="5">RNase H type-1 domain-containing protein</fullName>
    </recommendedName>
</protein>
<feature type="compositionally biased region" description="Basic and acidic residues" evidence="1">
    <location>
        <begin position="10"/>
        <end position="25"/>
    </location>
</feature>
<evidence type="ECO:0000256" key="1">
    <source>
        <dbReference type="SAM" id="MobiDB-lite"/>
    </source>
</evidence>
<evidence type="ECO:0008006" key="5">
    <source>
        <dbReference type="Google" id="ProtNLM"/>
    </source>
</evidence>
<dbReference type="AlphaFoldDB" id="A0A072VN41"/>
<sequence length="229" mass="25897">MLWNISSSDKVSEKLEELKGRRGDEMEASFQQKMNELTFTAQEHGRKGNEAQEEFQDFDKGETNKKNWWKRFVKIRKDMNQTSVDCWIGAGLISTLQPRISRFHTVGAVLLDVCAHESEAIVSRVLMERTGFVCCIRGREGEFVRSLTGWSWSELDVHGGEEIALLTAMNLVHEMGLSSVMFLSDSQVINAVHARPGAHTLARAAIYDASRQVYDYAAPCIYSLNNEMS</sequence>
<evidence type="ECO:0000313" key="3">
    <source>
        <dbReference type="EnsemblPlants" id="KEH43394"/>
    </source>
</evidence>
<gene>
    <name evidence="2" type="ordered locus">MTR_1g091053</name>
</gene>
<feature type="region of interest" description="Disordered" evidence="1">
    <location>
        <begin position="1"/>
        <end position="25"/>
    </location>
</feature>
<dbReference type="EMBL" id="CM001217">
    <property type="protein sequence ID" value="KEH43394.1"/>
    <property type="molecule type" value="Genomic_DNA"/>
</dbReference>
<reference evidence="2 4" key="2">
    <citation type="journal article" date="2014" name="BMC Genomics">
        <title>An improved genome release (version Mt4.0) for the model legume Medicago truncatula.</title>
        <authorList>
            <person name="Tang H."/>
            <person name="Krishnakumar V."/>
            <person name="Bidwell S."/>
            <person name="Rosen B."/>
            <person name="Chan A."/>
            <person name="Zhou S."/>
            <person name="Gentzbittel L."/>
            <person name="Childs K.L."/>
            <person name="Yandell M."/>
            <person name="Gundlach H."/>
            <person name="Mayer K.F."/>
            <person name="Schwartz D.C."/>
            <person name="Town C.D."/>
        </authorList>
    </citation>
    <scope>GENOME REANNOTATION</scope>
    <source>
        <strain evidence="2">A17</strain>
        <strain evidence="3 4">cv. Jemalong A17</strain>
    </source>
</reference>
<accession>A0A072VN41</accession>
<organism evidence="2 4">
    <name type="scientific">Medicago truncatula</name>
    <name type="common">Barrel medic</name>
    <name type="synonym">Medicago tribuloides</name>
    <dbReference type="NCBI Taxonomy" id="3880"/>
    <lineage>
        <taxon>Eukaryota</taxon>
        <taxon>Viridiplantae</taxon>
        <taxon>Streptophyta</taxon>
        <taxon>Embryophyta</taxon>
        <taxon>Tracheophyta</taxon>
        <taxon>Spermatophyta</taxon>
        <taxon>Magnoliopsida</taxon>
        <taxon>eudicotyledons</taxon>
        <taxon>Gunneridae</taxon>
        <taxon>Pentapetalae</taxon>
        <taxon>rosids</taxon>
        <taxon>fabids</taxon>
        <taxon>Fabales</taxon>
        <taxon>Fabaceae</taxon>
        <taxon>Papilionoideae</taxon>
        <taxon>50 kb inversion clade</taxon>
        <taxon>NPAAA clade</taxon>
        <taxon>Hologalegina</taxon>
        <taxon>IRL clade</taxon>
        <taxon>Trifolieae</taxon>
        <taxon>Medicago</taxon>
    </lineage>
</organism>
<name>A0A072VN41_MEDTR</name>
<evidence type="ECO:0000313" key="4">
    <source>
        <dbReference type="Proteomes" id="UP000002051"/>
    </source>
</evidence>
<reference evidence="3" key="3">
    <citation type="submission" date="2015-04" db="UniProtKB">
        <authorList>
            <consortium name="EnsemblPlants"/>
        </authorList>
    </citation>
    <scope>IDENTIFICATION</scope>
    <source>
        <strain evidence="3">cv. Jemalong A17</strain>
    </source>
</reference>
<dbReference type="Proteomes" id="UP000002051">
    <property type="component" value="Unassembled WGS sequence"/>
</dbReference>
<evidence type="ECO:0000313" key="2">
    <source>
        <dbReference type="EMBL" id="KEH43394.1"/>
    </source>
</evidence>
<reference evidence="2 4" key="1">
    <citation type="journal article" date="2011" name="Nature">
        <title>The Medicago genome provides insight into the evolution of rhizobial symbioses.</title>
        <authorList>
            <person name="Young N.D."/>
            <person name="Debelle F."/>
            <person name="Oldroyd G.E."/>
            <person name="Geurts R."/>
            <person name="Cannon S.B."/>
            <person name="Udvardi M.K."/>
            <person name="Benedito V.A."/>
            <person name="Mayer K.F."/>
            <person name="Gouzy J."/>
            <person name="Schoof H."/>
            <person name="Van de Peer Y."/>
            <person name="Proost S."/>
            <person name="Cook D.R."/>
            <person name="Meyers B.C."/>
            <person name="Spannagl M."/>
            <person name="Cheung F."/>
            <person name="De Mita S."/>
            <person name="Krishnakumar V."/>
            <person name="Gundlach H."/>
            <person name="Zhou S."/>
            <person name="Mudge J."/>
            <person name="Bharti A.K."/>
            <person name="Murray J.D."/>
            <person name="Naoumkina M.A."/>
            <person name="Rosen B."/>
            <person name="Silverstein K.A."/>
            <person name="Tang H."/>
            <person name="Rombauts S."/>
            <person name="Zhao P.X."/>
            <person name="Zhou P."/>
            <person name="Barbe V."/>
            <person name="Bardou P."/>
            <person name="Bechner M."/>
            <person name="Bellec A."/>
            <person name="Berger A."/>
            <person name="Berges H."/>
            <person name="Bidwell S."/>
            <person name="Bisseling T."/>
            <person name="Choisne N."/>
            <person name="Couloux A."/>
            <person name="Denny R."/>
            <person name="Deshpande S."/>
            <person name="Dai X."/>
            <person name="Doyle J.J."/>
            <person name="Dudez A.M."/>
            <person name="Farmer A.D."/>
            <person name="Fouteau S."/>
            <person name="Franken C."/>
            <person name="Gibelin C."/>
            <person name="Gish J."/>
            <person name="Goldstein S."/>
            <person name="Gonzalez A.J."/>
            <person name="Green P.J."/>
            <person name="Hallab A."/>
            <person name="Hartog M."/>
            <person name="Hua A."/>
            <person name="Humphray S.J."/>
            <person name="Jeong D.H."/>
            <person name="Jing Y."/>
            <person name="Jocker A."/>
            <person name="Kenton S.M."/>
            <person name="Kim D.J."/>
            <person name="Klee K."/>
            <person name="Lai H."/>
            <person name="Lang C."/>
            <person name="Lin S."/>
            <person name="Macmil S.L."/>
            <person name="Magdelenat G."/>
            <person name="Matthews L."/>
            <person name="McCorrison J."/>
            <person name="Monaghan E.L."/>
            <person name="Mun J.H."/>
            <person name="Najar F.Z."/>
            <person name="Nicholson C."/>
            <person name="Noirot C."/>
            <person name="O'Bleness M."/>
            <person name="Paule C.R."/>
            <person name="Poulain J."/>
            <person name="Prion F."/>
            <person name="Qin B."/>
            <person name="Qu C."/>
            <person name="Retzel E.F."/>
            <person name="Riddle C."/>
            <person name="Sallet E."/>
            <person name="Samain S."/>
            <person name="Samson N."/>
            <person name="Sanders I."/>
            <person name="Saurat O."/>
            <person name="Scarpelli C."/>
            <person name="Schiex T."/>
            <person name="Segurens B."/>
            <person name="Severin A.J."/>
            <person name="Sherrier D.J."/>
            <person name="Shi R."/>
            <person name="Sims S."/>
            <person name="Singer S.R."/>
            <person name="Sinharoy S."/>
            <person name="Sterck L."/>
            <person name="Viollet A."/>
            <person name="Wang B.B."/>
            <person name="Wang K."/>
            <person name="Wang M."/>
            <person name="Wang X."/>
            <person name="Warfsmann J."/>
            <person name="Weissenbach J."/>
            <person name="White D.D."/>
            <person name="White J.D."/>
            <person name="Wiley G.B."/>
            <person name="Wincker P."/>
            <person name="Xing Y."/>
            <person name="Yang L."/>
            <person name="Yao Z."/>
            <person name="Ying F."/>
            <person name="Zhai J."/>
            <person name="Zhou L."/>
            <person name="Zuber A."/>
            <person name="Denarie J."/>
            <person name="Dixon R.A."/>
            <person name="May G.D."/>
            <person name="Schwartz D.C."/>
            <person name="Rogers J."/>
            <person name="Quetier F."/>
            <person name="Town C.D."/>
            <person name="Roe B.A."/>
        </authorList>
    </citation>
    <scope>NUCLEOTIDE SEQUENCE [LARGE SCALE GENOMIC DNA]</scope>
    <source>
        <strain evidence="2">A17</strain>
        <strain evidence="3 4">cv. Jemalong A17</strain>
    </source>
</reference>